<dbReference type="GO" id="GO:0016020">
    <property type="term" value="C:membrane"/>
    <property type="evidence" value="ECO:0007669"/>
    <property type="project" value="UniProtKB-SubCell"/>
</dbReference>
<evidence type="ECO:0000256" key="4">
    <source>
        <dbReference type="ARBA" id="ARBA00023136"/>
    </source>
</evidence>
<proteinExistence type="predicted"/>
<keyword evidence="2 5" id="KW-0812">Transmembrane</keyword>
<dbReference type="InterPro" id="IPR023271">
    <property type="entry name" value="Aquaporin-like"/>
</dbReference>
<keyword evidence="4 5" id="KW-0472">Membrane</keyword>
<reference evidence="6 7" key="1">
    <citation type="journal article" date="2023" name="Insect Mol. Biol.">
        <title>Genome sequencing provides insights into the evolution of gene families encoding plant cell wall-degrading enzymes in longhorned beetles.</title>
        <authorList>
            <person name="Shin N.R."/>
            <person name="Okamura Y."/>
            <person name="Kirsch R."/>
            <person name="Pauchet Y."/>
        </authorList>
    </citation>
    <scope>NUCLEOTIDE SEQUENCE [LARGE SCALE GENOMIC DNA]</scope>
    <source>
        <strain evidence="6">EAD_L_NR</strain>
    </source>
</reference>
<dbReference type="EMBL" id="JANEYG010000052">
    <property type="protein sequence ID" value="KAJ8915507.1"/>
    <property type="molecule type" value="Genomic_DNA"/>
</dbReference>
<dbReference type="GO" id="GO:0015267">
    <property type="term" value="F:channel activity"/>
    <property type="evidence" value="ECO:0007669"/>
    <property type="project" value="InterPro"/>
</dbReference>
<evidence type="ECO:0008006" key="8">
    <source>
        <dbReference type="Google" id="ProtNLM"/>
    </source>
</evidence>
<organism evidence="6 7">
    <name type="scientific">Exocentrus adspersus</name>
    <dbReference type="NCBI Taxonomy" id="1586481"/>
    <lineage>
        <taxon>Eukaryota</taxon>
        <taxon>Metazoa</taxon>
        <taxon>Ecdysozoa</taxon>
        <taxon>Arthropoda</taxon>
        <taxon>Hexapoda</taxon>
        <taxon>Insecta</taxon>
        <taxon>Pterygota</taxon>
        <taxon>Neoptera</taxon>
        <taxon>Endopterygota</taxon>
        <taxon>Coleoptera</taxon>
        <taxon>Polyphaga</taxon>
        <taxon>Cucujiformia</taxon>
        <taxon>Chrysomeloidea</taxon>
        <taxon>Cerambycidae</taxon>
        <taxon>Lamiinae</taxon>
        <taxon>Acanthocinini</taxon>
        <taxon>Exocentrus</taxon>
    </lineage>
</organism>
<evidence type="ECO:0000313" key="7">
    <source>
        <dbReference type="Proteomes" id="UP001159042"/>
    </source>
</evidence>
<dbReference type="SUPFAM" id="SSF81338">
    <property type="entry name" value="Aquaporin-like"/>
    <property type="match status" value="1"/>
</dbReference>
<dbReference type="Pfam" id="PF00230">
    <property type="entry name" value="MIP"/>
    <property type="match status" value="1"/>
</dbReference>
<protein>
    <recommendedName>
        <fullName evidence="8">Aquaporin</fullName>
    </recommendedName>
</protein>
<sequence>MLPSGYQICVLKLDNGVTLIQGFFIEFTVTFVLMLVVSGTMDVKNNTKIDSSPLRMGLTVSGFVFAAVS</sequence>
<dbReference type="Gene3D" id="1.20.1080.10">
    <property type="entry name" value="Glycerol uptake facilitator protein"/>
    <property type="match status" value="1"/>
</dbReference>
<keyword evidence="3 5" id="KW-1133">Transmembrane helix</keyword>
<gene>
    <name evidence="6" type="ORF">NQ315_012388</name>
</gene>
<comment type="caution">
    <text evidence="6">The sequence shown here is derived from an EMBL/GenBank/DDBJ whole genome shotgun (WGS) entry which is preliminary data.</text>
</comment>
<dbReference type="InterPro" id="IPR000425">
    <property type="entry name" value="MIP"/>
</dbReference>
<name>A0AAV8VMW7_9CUCU</name>
<dbReference type="Proteomes" id="UP001159042">
    <property type="component" value="Unassembled WGS sequence"/>
</dbReference>
<evidence type="ECO:0000313" key="6">
    <source>
        <dbReference type="EMBL" id="KAJ8915507.1"/>
    </source>
</evidence>
<dbReference type="AlphaFoldDB" id="A0AAV8VMW7"/>
<evidence type="ECO:0000256" key="2">
    <source>
        <dbReference type="ARBA" id="ARBA00022692"/>
    </source>
</evidence>
<evidence type="ECO:0000256" key="5">
    <source>
        <dbReference type="SAM" id="Phobius"/>
    </source>
</evidence>
<accession>A0AAV8VMW7</accession>
<evidence type="ECO:0000256" key="1">
    <source>
        <dbReference type="ARBA" id="ARBA00004141"/>
    </source>
</evidence>
<comment type="subcellular location">
    <subcellularLocation>
        <location evidence="1">Membrane</location>
        <topology evidence="1">Multi-pass membrane protein</topology>
    </subcellularLocation>
</comment>
<evidence type="ECO:0000256" key="3">
    <source>
        <dbReference type="ARBA" id="ARBA00022989"/>
    </source>
</evidence>
<keyword evidence="7" id="KW-1185">Reference proteome</keyword>
<feature type="transmembrane region" description="Helical" evidence="5">
    <location>
        <begin position="20"/>
        <end position="38"/>
    </location>
</feature>